<dbReference type="EMBL" id="BONY01000102">
    <property type="protein sequence ID" value="GIH10667.1"/>
    <property type="molecule type" value="Genomic_DNA"/>
</dbReference>
<protein>
    <recommendedName>
        <fullName evidence="5">DUF5666 domain-containing protein</fullName>
    </recommendedName>
</protein>
<evidence type="ECO:0000313" key="3">
    <source>
        <dbReference type="EMBL" id="GIH10667.1"/>
    </source>
</evidence>
<proteinExistence type="predicted"/>
<reference evidence="3" key="1">
    <citation type="submission" date="2021-01" db="EMBL/GenBank/DDBJ databases">
        <title>Whole genome shotgun sequence of Rhizocola hellebori NBRC 109834.</title>
        <authorList>
            <person name="Komaki H."/>
            <person name="Tamura T."/>
        </authorList>
    </citation>
    <scope>NUCLEOTIDE SEQUENCE</scope>
    <source>
        <strain evidence="3">NBRC 109834</strain>
    </source>
</reference>
<dbReference type="AlphaFoldDB" id="A0A8J3QIJ5"/>
<keyword evidence="2" id="KW-0472">Membrane</keyword>
<organism evidence="3 4">
    <name type="scientific">Rhizocola hellebori</name>
    <dbReference type="NCBI Taxonomy" id="1392758"/>
    <lineage>
        <taxon>Bacteria</taxon>
        <taxon>Bacillati</taxon>
        <taxon>Actinomycetota</taxon>
        <taxon>Actinomycetes</taxon>
        <taxon>Micromonosporales</taxon>
        <taxon>Micromonosporaceae</taxon>
        <taxon>Rhizocola</taxon>
    </lineage>
</organism>
<keyword evidence="4" id="KW-1185">Reference proteome</keyword>
<comment type="caution">
    <text evidence="3">The sequence shown here is derived from an EMBL/GenBank/DDBJ whole genome shotgun (WGS) entry which is preliminary data.</text>
</comment>
<dbReference type="Proteomes" id="UP000612899">
    <property type="component" value="Unassembled WGS sequence"/>
</dbReference>
<feature type="transmembrane region" description="Helical" evidence="2">
    <location>
        <begin position="20"/>
        <end position="38"/>
    </location>
</feature>
<dbReference type="RefSeq" id="WP_203914383.1">
    <property type="nucleotide sequence ID" value="NZ_BONY01000102.1"/>
</dbReference>
<feature type="compositionally biased region" description="Polar residues" evidence="1">
    <location>
        <begin position="46"/>
        <end position="55"/>
    </location>
</feature>
<evidence type="ECO:0008006" key="5">
    <source>
        <dbReference type="Google" id="ProtNLM"/>
    </source>
</evidence>
<keyword evidence="2" id="KW-1133">Transmembrane helix</keyword>
<feature type="region of interest" description="Disordered" evidence="1">
    <location>
        <begin position="46"/>
        <end position="86"/>
    </location>
</feature>
<sequence length="158" mass="15786">MDDLTTGLAKAKRTPWLTRSTGIMLGLVIACAGFLAGVKVQQAYGSTGTTPSRAGTGNAVPGFGNRGQGQQGTGQQGTGQQASATPVSGKVKLVDGTTVYIETADGTLITVKTTATTVVQTAKTVTLKDLAVGTEVRILGTSAGTETLSATAITATAP</sequence>
<feature type="compositionally biased region" description="Gly residues" evidence="1">
    <location>
        <begin position="64"/>
        <end position="77"/>
    </location>
</feature>
<evidence type="ECO:0000313" key="4">
    <source>
        <dbReference type="Proteomes" id="UP000612899"/>
    </source>
</evidence>
<evidence type="ECO:0000256" key="2">
    <source>
        <dbReference type="SAM" id="Phobius"/>
    </source>
</evidence>
<name>A0A8J3QIJ5_9ACTN</name>
<accession>A0A8J3QIJ5</accession>
<evidence type="ECO:0000256" key="1">
    <source>
        <dbReference type="SAM" id="MobiDB-lite"/>
    </source>
</evidence>
<keyword evidence="2" id="KW-0812">Transmembrane</keyword>
<gene>
    <name evidence="3" type="ORF">Rhe02_87340</name>
</gene>